<reference evidence="8 9" key="1">
    <citation type="submission" date="2017-09" db="EMBL/GenBank/DDBJ databases">
        <title>Large-scale bioinformatics analysis of Bacillus genomes uncovers conserved roles of natural products in bacterial physiology.</title>
        <authorList>
            <consortium name="Agbiome Team Llc"/>
            <person name="Bleich R.M."/>
            <person name="Grubbs K.J."/>
            <person name="Santa Maria K.C."/>
            <person name="Allen S.E."/>
            <person name="Farag S."/>
            <person name="Shank E.A."/>
            <person name="Bowers A."/>
        </authorList>
    </citation>
    <scope>NUCLEOTIDE SEQUENCE [LARGE SCALE GENOMIC DNA]</scope>
    <source>
        <strain evidence="8 9">AFS085496</strain>
    </source>
</reference>
<proteinExistence type="inferred from homology"/>
<evidence type="ECO:0000313" key="9">
    <source>
        <dbReference type="Proteomes" id="UP000224003"/>
    </source>
</evidence>
<dbReference type="EMBL" id="NUVX01000075">
    <property type="protein sequence ID" value="PFJ30233.1"/>
    <property type="molecule type" value="Genomic_DNA"/>
</dbReference>
<protein>
    <recommendedName>
        <fullName evidence="10">Type IV secretory system conjugative DNA transfer family protein</fullName>
    </recommendedName>
</protein>
<evidence type="ECO:0000256" key="1">
    <source>
        <dbReference type="ARBA" id="ARBA00004651"/>
    </source>
</evidence>
<dbReference type="CDD" id="cd01127">
    <property type="entry name" value="TrwB_TraG_TraD_VirD4"/>
    <property type="match status" value="1"/>
</dbReference>
<keyword evidence="6 7" id="KW-0472">Membrane</keyword>
<evidence type="ECO:0000256" key="4">
    <source>
        <dbReference type="ARBA" id="ARBA00022692"/>
    </source>
</evidence>
<gene>
    <name evidence="8" type="ORF">COJ15_30990</name>
</gene>
<accession>A0A9X6WHA5</accession>
<dbReference type="RefSeq" id="WP_098517551.1">
    <property type="nucleotide sequence ID" value="NZ_NUVX01000075.1"/>
</dbReference>
<keyword evidence="5 7" id="KW-1133">Transmembrane helix</keyword>
<comment type="similarity">
    <text evidence="2">Belongs to the VirD4/TraG family.</text>
</comment>
<dbReference type="InterPro" id="IPR027417">
    <property type="entry name" value="P-loop_NTPase"/>
</dbReference>
<organism evidence="8 9">
    <name type="scientific">Bacillus thuringiensis</name>
    <dbReference type="NCBI Taxonomy" id="1428"/>
    <lineage>
        <taxon>Bacteria</taxon>
        <taxon>Bacillati</taxon>
        <taxon>Bacillota</taxon>
        <taxon>Bacilli</taxon>
        <taxon>Bacillales</taxon>
        <taxon>Bacillaceae</taxon>
        <taxon>Bacillus</taxon>
        <taxon>Bacillus cereus group</taxon>
    </lineage>
</organism>
<evidence type="ECO:0008006" key="10">
    <source>
        <dbReference type="Google" id="ProtNLM"/>
    </source>
</evidence>
<comment type="caution">
    <text evidence="8">The sequence shown here is derived from an EMBL/GenBank/DDBJ whole genome shotgun (WGS) entry which is preliminary data.</text>
</comment>
<keyword evidence="4 7" id="KW-0812">Transmembrane</keyword>
<evidence type="ECO:0000313" key="8">
    <source>
        <dbReference type="EMBL" id="PFJ30233.1"/>
    </source>
</evidence>
<dbReference type="NCBIfam" id="NF045973">
    <property type="entry name" value="conju_CD1115"/>
    <property type="match status" value="1"/>
</dbReference>
<dbReference type="PANTHER" id="PTHR37937:SF1">
    <property type="entry name" value="CONJUGATIVE TRANSFER: DNA TRANSPORT"/>
    <property type="match status" value="1"/>
</dbReference>
<dbReference type="SUPFAM" id="SSF52540">
    <property type="entry name" value="P-loop containing nucleoside triphosphate hydrolases"/>
    <property type="match status" value="1"/>
</dbReference>
<dbReference type="Gene3D" id="3.40.50.300">
    <property type="entry name" value="P-loop containing nucleotide triphosphate hydrolases"/>
    <property type="match status" value="2"/>
</dbReference>
<name>A0A9X6WHA5_BACTU</name>
<dbReference type="InterPro" id="IPR003688">
    <property type="entry name" value="TraG/VirD4"/>
</dbReference>
<dbReference type="Proteomes" id="UP000224003">
    <property type="component" value="Unassembled WGS sequence"/>
</dbReference>
<feature type="transmembrane region" description="Helical" evidence="7">
    <location>
        <begin position="7"/>
        <end position="28"/>
    </location>
</feature>
<dbReference type="PANTHER" id="PTHR37937">
    <property type="entry name" value="CONJUGATIVE TRANSFER: DNA TRANSPORT"/>
    <property type="match status" value="1"/>
</dbReference>
<dbReference type="Pfam" id="PF02534">
    <property type="entry name" value="T4SS-DNA_transf"/>
    <property type="match status" value="1"/>
</dbReference>
<comment type="subcellular location">
    <subcellularLocation>
        <location evidence="1">Cell membrane</location>
        <topology evidence="1">Multi-pass membrane protein</topology>
    </subcellularLocation>
</comment>
<feature type="transmembrane region" description="Helical" evidence="7">
    <location>
        <begin position="40"/>
        <end position="64"/>
    </location>
</feature>
<evidence type="ECO:0000256" key="5">
    <source>
        <dbReference type="ARBA" id="ARBA00022989"/>
    </source>
</evidence>
<evidence type="ECO:0000256" key="2">
    <source>
        <dbReference type="ARBA" id="ARBA00008806"/>
    </source>
</evidence>
<sequence length="527" mass="58502">MKRIIIGFAIGFMVVLSGFITNLVFPFIESTKSAISGNTGDIIWCFGTFIALIALQVLAAYTILKRKGIAEEFLATEKDNVATSKFAKESEFKGITGNDGLPIGKTFRLSEKKSFEHYALVGPTGSGKSVSYFIPTLLQLPAHASVVVTDPKGELFQKTAQHALNQGKNVIVFSPFKDKTMKYNPLSLCRNTSEVRELAQVLLANGNAAIEQLTGTKSGGSEWTNMATPLLVAFLLFVYELEAPDNTVAKALELITENDLETLKLLIEDSTPEAQQQMNIFLQSAESEKTASSIKTVLATSLQMFTDPMIQELTSLNEIDPKTLREQPTHLYVMVPEHKSAFMSPLMSPFYSQLMNHLLETGKGSPIYFLLDEFANIGVIPNIDIILAICRSRDMSVSLGIQSVNQLKQRYNEAANTILDNLKTKAFLPGLSYDSAEYASKMLGFKEIKSISTSFSKKNDNSYSVSAQKRELMTPDEVRRLPDETILIISDNRNAYMDKQSRYYKDKRLLALASQELTVEEYLGDEA</sequence>
<dbReference type="InterPro" id="IPR051539">
    <property type="entry name" value="T4SS-coupling_protein"/>
</dbReference>
<dbReference type="GO" id="GO:0005886">
    <property type="term" value="C:plasma membrane"/>
    <property type="evidence" value="ECO:0007669"/>
    <property type="project" value="UniProtKB-SubCell"/>
</dbReference>
<keyword evidence="3" id="KW-1003">Cell membrane</keyword>
<evidence type="ECO:0000256" key="3">
    <source>
        <dbReference type="ARBA" id="ARBA00022475"/>
    </source>
</evidence>
<evidence type="ECO:0000256" key="7">
    <source>
        <dbReference type="SAM" id="Phobius"/>
    </source>
</evidence>
<evidence type="ECO:0000256" key="6">
    <source>
        <dbReference type="ARBA" id="ARBA00023136"/>
    </source>
</evidence>
<dbReference type="AlphaFoldDB" id="A0A9X6WHA5"/>